<keyword evidence="1" id="KW-0472">Membrane</keyword>
<organism evidence="2 3">
    <name type="scientific">Syncephalastrum racemosum</name>
    <name type="common">Filamentous fungus</name>
    <dbReference type="NCBI Taxonomy" id="13706"/>
    <lineage>
        <taxon>Eukaryota</taxon>
        <taxon>Fungi</taxon>
        <taxon>Fungi incertae sedis</taxon>
        <taxon>Mucoromycota</taxon>
        <taxon>Mucoromycotina</taxon>
        <taxon>Mucoromycetes</taxon>
        <taxon>Mucorales</taxon>
        <taxon>Syncephalastraceae</taxon>
        <taxon>Syncephalastrum</taxon>
    </lineage>
</organism>
<evidence type="ECO:0000256" key="1">
    <source>
        <dbReference type="SAM" id="Phobius"/>
    </source>
</evidence>
<evidence type="ECO:0000313" key="3">
    <source>
        <dbReference type="Proteomes" id="UP000242180"/>
    </source>
</evidence>
<dbReference type="EMBL" id="MCGN01000004">
    <property type="protein sequence ID" value="ORY97635.1"/>
    <property type="molecule type" value="Genomic_DNA"/>
</dbReference>
<keyword evidence="3" id="KW-1185">Reference proteome</keyword>
<feature type="transmembrane region" description="Helical" evidence="1">
    <location>
        <begin position="149"/>
        <end position="168"/>
    </location>
</feature>
<comment type="caution">
    <text evidence="2">The sequence shown here is derived from an EMBL/GenBank/DDBJ whole genome shotgun (WGS) entry which is preliminary data.</text>
</comment>
<dbReference type="InParanoid" id="A0A1X2HF97"/>
<sequence length="205" mass="23233">MSQVLAMERATYQTSCRAPRSGPLLYHLNPPAPAHPMPHTNWLDTFVDIDNGNLGYRRHHRVLSFRITAKFQLHDVRTLQDQSSTCHRRSGAVCHGAGQIEASVCDIPGSLRKGKGCEYTKTKSHFVSRRLEGQLQEWPQKGEDRRPPLTTFLTLITAILWVLSGAFIRYSPYNLLTWILNPGHSSCTSLFWICVSLSTHYDTRG</sequence>
<dbReference type="Proteomes" id="UP000242180">
    <property type="component" value="Unassembled WGS sequence"/>
</dbReference>
<gene>
    <name evidence="2" type="ORF">BCR43DRAFT_246540</name>
</gene>
<keyword evidence="1" id="KW-1133">Transmembrane helix</keyword>
<name>A0A1X2HF97_SYNRA</name>
<protein>
    <submittedName>
        <fullName evidence="2">Uncharacterized protein</fullName>
    </submittedName>
</protein>
<evidence type="ECO:0000313" key="2">
    <source>
        <dbReference type="EMBL" id="ORY97635.1"/>
    </source>
</evidence>
<reference evidence="2 3" key="1">
    <citation type="submission" date="2016-07" db="EMBL/GenBank/DDBJ databases">
        <title>Pervasive Adenine N6-methylation of Active Genes in Fungi.</title>
        <authorList>
            <consortium name="DOE Joint Genome Institute"/>
            <person name="Mondo S.J."/>
            <person name="Dannebaum R.O."/>
            <person name="Kuo R.C."/>
            <person name="Labutti K."/>
            <person name="Haridas S."/>
            <person name="Kuo A."/>
            <person name="Salamov A."/>
            <person name="Ahrendt S.R."/>
            <person name="Lipzen A."/>
            <person name="Sullivan W."/>
            <person name="Andreopoulos W.B."/>
            <person name="Clum A."/>
            <person name="Lindquist E."/>
            <person name="Daum C."/>
            <person name="Ramamoorthy G.K."/>
            <person name="Gryganskyi A."/>
            <person name="Culley D."/>
            <person name="Magnuson J.K."/>
            <person name="James T.Y."/>
            <person name="O'Malley M.A."/>
            <person name="Stajich J.E."/>
            <person name="Spatafora J.W."/>
            <person name="Visel A."/>
            <person name="Grigoriev I.V."/>
        </authorList>
    </citation>
    <scope>NUCLEOTIDE SEQUENCE [LARGE SCALE GENOMIC DNA]</scope>
    <source>
        <strain evidence="2 3">NRRL 2496</strain>
    </source>
</reference>
<keyword evidence="1" id="KW-0812">Transmembrane</keyword>
<proteinExistence type="predicted"/>
<accession>A0A1X2HF97</accession>
<dbReference type="AlphaFoldDB" id="A0A1X2HF97"/>